<feature type="region of interest" description="Disordered" evidence="1">
    <location>
        <begin position="118"/>
        <end position="157"/>
    </location>
</feature>
<evidence type="ECO:0000256" key="1">
    <source>
        <dbReference type="SAM" id="MobiDB-lite"/>
    </source>
</evidence>
<feature type="compositionally biased region" description="Low complexity" evidence="1">
    <location>
        <begin position="36"/>
        <end position="56"/>
    </location>
</feature>
<proteinExistence type="predicted"/>
<dbReference type="Proteomes" id="UP000256964">
    <property type="component" value="Unassembled WGS sequence"/>
</dbReference>
<feature type="compositionally biased region" description="Basic and acidic residues" evidence="1">
    <location>
        <begin position="141"/>
        <end position="157"/>
    </location>
</feature>
<evidence type="ECO:0000313" key="2">
    <source>
        <dbReference type="EMBL" id="RDX39453.1"/>
    </source>
</evidence>
<reference evidence="2 3" key="1">
    <citation type="journal article" date="2018" name="Biotechnol. Biofuels">
        <title>Integrative visual omics of the white-rot fungus Polyporus brumalis exposes the biotechnological potential of its oxidative enzymes for delignifying raw plant biomass.</title>
        <authorList>
            <person name="Miyauchi S."/>
            <person name="Rancon A."/>
            <person name="Drula E."/>
            <person name="Hage H."/>
            <person name="Chaduli D."/>
            <person name="Favel A."/>
            <person name="Grisel S."/>
            <person name="Henrissat B."/>
            <person name="Herpoel-Gimbert I."/>
            <person name="Ruiz-Duenas F.J."/>
            <person name="Chevret D."/>
            <person name="Hainaut M."/>
            <person name="Lin J."/>
            <person name="Wang M."/>
            <person name="Pangilinan J."/>
            <person name="Lipzen A."/>
            <person name="Lesage-Meessen L."/>
            <person name="Navarro D."/>
            <person name="Riley R."/>
            <person name="Grigoriev I.V."/>
            <person name="Zhou S."/>
            <person name="Raouche S."/>
            <person name="Rosso M.N."/>
        </authorList>
    </citation>
    <scope>NUCLEOTIDE SEQUENCE [LARGE SCALE GENOMIC DNA]</scope>
    <source>
        <strain evidence="2 3">BRFM 1820</strain>
    </source>
</reference>
<evidence type="ECO:0000313" key="3">
    <source>
        <dbReference type="Proteomes" id="UP000256964"/>
    </source>
</evidence>
<dbReference type="EMBL" id="KZ857852">
    <property type="protein sequence ID" value="RDX39453.1"/>
    <property type="molecule type" value="Genomic_DNA"/>
</dbReference>
<keyword evidence="3" id="KW-1185">Reference proteome</keyword>
<organism evidence="2 3">
    <name type="scientific">Lentinus brumalis</name>
    <dbReference type="NCBI Taxonomy" id="2498619"/>
    <lineage>
        <taxon>Eukaryota</taxon>
        <taxon>Fungi</taxon>
        <taxon>Dikarya</taxon>
        <taxon>Basidiomycota</taxon>
        <taxon>Agaricomycotina</taxon>
        <taxon>Agaricomycetes</taxon>
        <taxon>Polyporales</taxon>
        <taxon>Polyporaceae</taxon>
        <taxon>Lentinus</taxon>
    </lineage>
</organism>
<sequence length="177" mass="19212">MCTASSFLHIAPGSSRIDSRCVCCSLSTQFQISPAAKSTLPSKSRSSRRSPASRGGTNCGLVSSPFTMRKGTKGAKPGLHIELPLLVIAIGELGKRCGGRRHERRWVTLRGGDDEKMEGFRAKLGEKSTKDRQRGSRAKMRQAEERGTRGGPGDDCRAMDWRVWTSRGSQSAGLITC</sequence>
<dbReference type="AlphaFoldDB" id="A0A371CGQ2"/>
<name>A0A371CGQ2_9APHY</name>
<feature type="region of interest" description="Disordered" evidence="1">
    <location>
        <begin position="35"/>
        <end position="75"/>
    </location>
</feature>
<gene>
    <name evidence="2" type="ORF">OH76DRAFT_1528365</name>
</gene>
<accession>A0A371CGQ2</accession>
<protein>
    <submittedName>
        <fullName evidence="2">Uncharacterized protein</fullName>
    </submittedName>
</protein>
<feature type="compositionally biased region" description="Basic and acidic residues" evidence="1">
    <location>
        <begin position="118"/>
        <end position="134"/>
    </location>
</feature>